<dbReference type="SUPFAM" id="SSF47336">
    <property type="entry name" value="ACP-like"/>
    <property type="match status" value="1"/>
</dbReference>
<reference evidence="4 5" key="1">
    <citation type="submission" date="2020-04" db="EMBL/GenBank/DDBJ databases">
        <title>Novel Paenibacillus strain UniB2 isolated from commercial digestive syrup.</title>
        <authorList>
            <person name="Thorat V."/>
            <person name="Kirdat K."/>
            <person name="Tiwarekar B."/>
            <person name="Yadav A."/>
        </authorList>
    </citation>
    <scope>NUCLEOTIDE SEQUENCE [LARGE SCALE GENOMIC DNA]</scope>
    <source>
        <strain evidence="4 5">UniB2</strain>
    </source>
</reference>
<dbReference type="PANTHER" id="PTHR22604">
    <property type="entry name" value="OXIDOREDUCTASES"/>
    <property type="match status" value="1"/>
</dbReference>
<dbReference type="GO" id="GO:0000166">
    <property type="term" value="F:nucleotide binding"/>
    <property type="evidence" value="ECO:0007669"/>
    <property type="project" value="InterPro"/>
</dbReference>
<keyword evidence="2" id="KW-0560">Oxidoreductase</keyword>
<dbReference type="Gene3D" id="3.30.360.10">
    <property type="entry name" value="Dihydrodipicolinate Reductase, domain 2"/>
    <property type="match status" value="1"/>
</dbReference>
<dbReference type="SUPFAM" id="SSF55347">
    <property type="entry name" value="Glyceraldehyde-3-phosphate dehydrogenase-like, C-terminal domain"/>
    <property type="match status" value="1"/>
</dbReference>
<dbReference type="InterPro" id="IPR036291">
    <property type="entry name" value="NAD(P)-bd_dom_sf"/>
</dbReference>
<protein>
    <submittedName>
        <fullName evidence="4">Gfo/Idh/MocA family oxidoreductase</fullName>
    </submittedName>
</protein>
<dbReference type="PANTHER" id="PTHR22604:SF105">
    <property type="entry name" value="TRANS-1,2-DIHYDROBENZENE-1,2-DIOL DEHYDROGENASE"/>
    <property type="match status" value="1"/>
</dbReference>
<dbReference type="Pfam" id="PF01408">
    <property type="entry name" value="GFO_IDH_MocA"/>
    <property type="match status" value="1"/>
</dbReference>
<keyword evidence="5" id="KW-1185">Reference proteome</keyword>
<dbReference type="Pfam" id="PF00550">
    <property type="entry name" value="PP-binding"/>
    <property type="match status" value="1"/>
</dbReference>
<dbReference type="InterPro" id="IPR050984">
    <property type="entry name" value="Gfo/Idh/MocA_domain"/>
</dbReference>
<dbReference type="Gene3D" id="3.40.50.720">
    <property type="entry name" value="NAD(P)-binding Rossmann-like Domain"/>
    <property type="match status" value="1"/>
</dbReference>
<gene>
    <name evidence="4" type="ORF">HGI30_06065</name>
</gene>
<dbReference type="AlphaFoldDB" id="A0A6H2GUV4"/>
<dbReference type="InterPro" id="IPR036736">
    <property type="entry name" value="ACP-like_sf"/>
</dbReference>
<dbReference type="InterPro" id="IPR055170">
    <property type="entry name" value="GFO_IDH_MocA-like_dom"/>
</dbReference>
<dbReference type="EMBL" id="CP051428">
    <property type="protein sequence ID" value="QJC51172.1"/>
    <property type="molecule type" value="Genomic_DNA"/>
</dbReference>
<dbReference type="RefSeq" id="WP_168906826.1">
    <property type="nucleotide sequence ID" value="NZ_CP051428.1"/>
</dbReference>
<evidence type="ECO:0000259" key="3">
    <source>
        <dbReference type="PROSITE" id="PS50075"/>
    </source>
</evidence>
<dbReference type="Proteomes" id="UP000502136">
    <property type="component" value="Chromosome"/>
</dbReference>
<dbReference type="GO" id="GO:0016491">
    <property type="term" value="F:oxidoreductase activity"/>
    <property type="evidence" value="ECO:0007669"/>
    <property type="project" value="UniProtKB-KW"/>
</dbReference>
<dbReference type="KEGG" id="palr:HGI30_06065"/>
<dbReference type="InterPro" id="IPR009081">
    <property type="entry name" value="PP-bd_ACP"/>
</dbReference>
<organism evidence="4 5">
    <name type="scientific">Paenibacillus albicereus</name>
    <dbReference type="NCBI Taxonomy" id="2726185"/>
    <lineage>
        <taxon>Bacteria</taxon>
        <taxon>Bacillati</taxon>
        <taxon>Bacillota</taxon>
        <taxon>Bacilli</taxon>
        <taxon>Bacillales</taxon>
        <taxon>Paenibacillaceae</taxon>
        <taxon>Paenibacillus</taxon>
    </lineage>
</organism>
<proteinExistence type="inferred from homology"/>
<dbReference type="InterPro" id="IPR000683">
    <property type="entry name" value="Gfo/Idh/MocA-like_OxRdtase_N"/>
</dbReference>
<comment type="similarity">
    <text evidence="1">Belongs to the Gfo/Idh/MocA family.</text>
</comment>
<evidence type="ECO:0000256" key="1">
    <source>
        <dbReference type="ARBA" id="ARBA00010928"/>
    </source>
</evidence>
<sequence>MRIGILGPAAIAERAVLQPARGLDGIEVAAIAGRDPARVDDYADRYGIPVRLRDFRELLALPELDAVYIPLSNELHHPWTMEALRAGRHVLVEKPAALGAAQLAEMHELAAARGLQLEEALMARHHPWQDAAAELAESGRLGRLLGIASEIAQPFRALEGAGSYRSDPRRGGGAFRDFGCYWLQLVQRLAGTLEAEALSARSAFDGPGGCDWTFEASVRCGGIDAELSASFERPACSRHTLRFERGEAVVRDFFRCAMGAYRLHLDVRQEDGSSERISFEPQSYYVHQLLAFRDRVEGRAPAPDARLELERAALAERLLEAAAQRRRPTRTKEEKRMTSTEQRVIEMVSEVKQEPELARSMGAETSLIEDVVLDSLQMIHFVLAVEDAFGVEIDFETFDFDHMQSVRTLAGFLDASRSSISAG</sequence>
<feature type="domain" description="Carrier" evidence="3">
    <location>
        <begin position="338"/>
        <end position="417"/>
    </location>
</feature>
<evidence type="ECO:0000256" key="2">
    <source>
        <dbReference type="ARBA" id="ARBA00023002"/>
    </source>
</evidence>
<dbReference type="SUPFAM" id="SSF51735">
    <property type="entry name" value="NAD(P)-binding Rossmann-fold domains"/>
    <property type="match status" value="1"/>
</dbReference>
<dbReference type="PROSITE" id="PS50075">
    <property type="entry name" value="CARRIER"/>
    <property type="match status" value="1"/>
</dbReference>
<evidence type="ECO:0000313" key="4">
    <source>
        <dbReference type="EMBL" id="QJC51172.1"/>
    </source>
</evidence>
<name>A0A6H2GUV4_9BACL</name>
<dbReference type="Pfam" id="PF22725">
    <property type="entry name" value="GFO_IDH_MocA_C3"/>
    <property type="match status" value="1"/>
</dbReference>
<dbReference type="Gene3D" id="1.10.1200.10">
    <property type="entry name" value="ACP-like"/>
    <property type="match status" value="1"/>
</dbReference>
<accession>A0A6H2GUV4</accession>
<evidence type="ECO:0000313" key="5">
    <source>
        <dbReference type="Proteomes" id="UP000502136"/>
    </source>
</evidence>